<dbReference type="InterPro" id="IPR045024">
    <property type="entry name" value="NDH-2"/>
</dbReference>
<evidence type="ECO:0000256" key="2">
    <source>
        <dbReference type="ARBA" id="ARBA00012637"/>
    </source>
</evidence>
<name>A0A2A4SZI4_9DELT</name>
<gene>
    <name evidence="12" type="ORF">COB67_09755</name>
</gene>
<comment type="similarity">
    <text evidence="1">Belongs to the NADH dehydrogenase family.</text>
</comment>
<dbReference type="Pfam" id="PF07992">
    <property type="entry name" value="Pyr_redox_2"/>
    <property type="match status" value="1"/>
</dbReference>
<feature type="transmembrane region" description="Helical" evidence="9">
    <location>
        <begin position="364"/>
        <end position="382"/>
    </location>
</feature>
<evidence type="ECO:0000256" key="7">
    <source>
        <dbReference type="ARBA" id="ARBA00023027"/>
    </source>
</evidence>
<dbReference type="SUPFAM" id="SSF51905">
    <property type="entry name" value="FAD/NAD(P)-binding domain"/>
    <property type="match status" value="1"/>
</dbReference>
<sequence length="429" mass="48296">MKRILIVGGGFAGLNAAKCLGNVKDVEVTLIDRRNHHLFQPLLYQVAMAGLSPAEIAAPIRSMLSKYRNINVLQEEVQTVDPVKKSISTNVDSYSYDYLIMACGARHSYFGHEEWEEYAPGLKTLEQATEIRRRVLTAFEEAEKEKSPVIQKKWLTFVIVGGGPTGVELAGAIGEMSRYTLNEDFRNIDPKLTRIILVEAGPRILPSFSEKLTSRATRDLEKLGVQVWTSSMVTHIDEQGVEIGSERIQSATVIWAAGVQASSLGESLEVPLDRQRRVIVEPDLSLKEYPEVFVIGDQAHCAHQNGKPLPGVAPVAFQQGRFIGQNILREIKGIDRLEFRYLDKGQMATIGKSKAIVETGRLKIGGFIAWVAWLLIHIYYLTGFKNRLFVTLNWAWSYLTFRRGARLVVSKEWRFHPDKAKHHRDTHSS</sequence>
<keyword evidence="4" id="KW-0274">FAD</keyword>
<evidence type="ECO:0000256" key="8">
    <source>
        <dbReference type="ARBA" id="ARBA00047599"/>
    </source>
</evidence>
<comment type="catalytic activity">
    <reaction evidence="8">
        <text>a quinone + NADH + H(+) = a quinol + NAD(+)</text>
        <dbReference type="Rhea" id="RHEA:46160"/>
        <dbReference type="ChEBI" id="CHEBI:15378"/>
        <dbReference type="ChEBI" id="CHEBI:24646"/>
        <dbReference type="ChEBI" id="CHEBI:57540"/>
        <dbReference type="ChEBI" id="CHEBI:57945"/>
        <dbReference type="ChEBI" id="CHEBI:132124"/>
        <dbReference type="EC" id="1.6.5.9"/>
    </reaction>
</comment>
<proteinExistence type="inferred from homology"/>
<evidence type="ECO:0000313" key="13">
    <source>
        <dbReference type="Proteomes" id="UP000218113"/>
    </source>
</evidence>
<dbReference type="InterPro" id="IPR054585">
    <property type="entry name" value="NDH2-like_C"/>
</dbReference>
<dbReference type="Gene3D" id="3.50.50.100">
    <property type="match status" value="1"/>
</dbReference>
<evidence type="ECO:0000256" key="3">
    <source>
        <dbReference type="ARBA" id="ARBA00022630"/>
    </source>
</evidence>
<feature type="domain" description="External alternative NADH-ubiquinone oxidoreductase-like C-terminal" evidence="11">
    <location>
        <begin position="344"/>
        <end position="402"/>
    </location>
</feature>
<feature type="domain" description="FAD/NAD(P)-binding" evidence="10">
    <location>
        <begin position="3"/>
        <end position="320"/>
    </location>
</feature>
<keyword evidence="3" id="KW-0285">Flavoprotein</keyword>
<comment type="caution">
    <text evidence="12">The sequence shown here is derived from an EMBL/GenBank/DDBJ whole genome shotgun (WGS) entry which is preliminary data.</text>
</comment>
<evidence type="ECO:0000256" key="6">
    <source>
        <dbReference type="ARBA" id="ARBA00023002"/>
    </source>
</evidence>
<dbReference type="PRINTS" id="PR00411">
    <property type="entry name" value="PNDRDTASEI"/>
</dbReference>
<accession>A0A2A4SZI4</accession>
<evidence type="ECO:0000256" key="9">
    <source>
        <dbReference type="SAM" id="Phobius"/>
    </source>
</evidence>
<keyword evidence="9" id="KW-0812">Transmembrane</keyword>
<dbReference type="PANTHER" id="PTHR43706">
    <property type="entry name" value="NADH DEHYDROGENASE"/>
    <property type="match status" value="1"/>
</dbReference>
<dbReference type="EMBL" id="NVSR01000084">
    <property type="protein sequence ID" value="PCI26790.1"/>
    <property type="molecule type" value="Genomic_DNA"/>
</dbReference>
<dbReference type="InterPro" id="IPR023753">
    <property type="entry name" value="FAD/NAD-binding_dom"/>
</dbReference>
<evidence type="ECO:0000256" key="5">
    <source>
        <dbReference type="ARBA" id="ARBA00022946"/>
    </source>
</evidence>
<dbReference type="PRINTS" id="PR00368">
    <property type="entry name" value="FADPNR"/>
</dbReference>
<dbReference type="GO" id="GO:0050136">
    <property type="term" value="F:NADH dehydrogenase (quinone) (non-electrogenic) activity"/>
    <property type="evidence" value="ECO:0007669"/>
    <property type="project" value="UniProtKB-EC"/>
</dbReference>
<keyword evidence="7" id="KW-0520">NAD</keyword>
<evidence type="ECO:0000259" key="11">
    <source>
        <dbReference type="Pfam" id="PF22366"/>
    </source>
</evidence>
<organism evidence="12 13">
    <name type="scientific">SAR324 cluster bacterium</name>
    <dbReference type="NCBI Taxonomy" id="2024889"/>
    <lineage>
        <taxon>Bacteria</taxon>
        <taxon>Deltaproteobacteria</taxon>
        <taxon>SAR324 cluster</taxon>
    </lineage>
</organism>
<keyword evidence="9" id="KW-1133">Transmembrane helix</keyword>
<dbReference type="PANTHER" id="PTHR43706:SF47">
    <property type="entry name" value="EXTERNAL NADH-UBIQUINONE OXIDOREDUCTASE 1, MITOCHONDRIAL-RELATED"/>
    <property type="match status" value="1"/>
</dbReference>
<keyword evidence="9" id="KW-0472">Membrane</keyword>
<keyword evidence="5" id="KW-0809">Transit peptide</keyword>
<evidence type="ECO:0000256" key="1">
    <source>
        <dbReference type="ARBA" id="ARBA00005272"/>
    </source>
</evidence>
<protein>
    <recommendedName>
        <fullName evidence="2">NADH:ubiquinone reductase (non-electrogenic)</fullName>
        <ecNumber evidence="2">1.6.5.9</ecNumber>
    </recommendedName>
</protein>
<dbReference type="Pfam" id="PF22366">
    <property type="entry name" value="NDH2_C"/>
    <property type="match status" value="1"/>
</dbReference>
<dbReference type="InterPro" id="IPR036188">
    <property type="entry name" value="FAD/NAD-bd_sf"/>
</dbReference>
<evidence type="ECO:0000313" key="12">
    <source>
        <dbReference type="EMBL" id="PCI26790.1"/>
    </source>
</evidence>
<evidence type="ECO:0000259" key="10">
    <source>
        <dbReference type="Pfam" id="PF07992"/>
    </source>
</evidence>
<dbReference type="Proteomes" id="UP000218113">
    <property type="component" value="Unassembled WGS sequence"/>
</dbReference>
<dbReference type="EC" id="1.6.5.9" evidence="2"/>
<keyword evidence="6" id="KW-0560">Oxidoreductase</keyword>
<reference evidence="13" key="1">
    <citation type="submission" date="2017-08" db="EMBL/GenBank/DDBJ databases">
        <title>A dynamic microbial community with high functional redundancy inhabits the cold, oxic subseafloor aquifer.</title>
        <authorList>
            <person name="Tully B.J."/>
            <person name="Wheat C.G."/>
            <person name="Glazer B.T."/>
            <person name="Huber J.A."/>
        </authorList>
    </citation>
    <scope>NUCLEOTIDE SEQUENCE [LARGE SCALE GENOMIC DNA]</scope>
</reference>
<dbReference type="AlphaFoldDB" id="A0A2A4SZI4"/>
<evidence type="ECO:0000256" key="4">
    <source>
        <dbReference type="ARBA" id="ARBA00022827"/>
    </source>
</evidence>